<evidence type="ECO:0000313" key="1">
    <source>
        <dbReference type="EMBL" id="MEQ2363996.1"/>
    </source>
</evidence>
<keyword evidence="2" id="KW-1185">Reference proteome</keyword>
<feature type="non-terminal residue" evidence="1">
    <location>
        <position position="1"/>
    </location>
</feature>
<sequence>GANPSIIMEMDKWLRYYAALAREKFPKANLNEPGTGAAGGLGFAFLTFTNAVLESGIKIVLEETKLESYVKGADVVVTGEGRLDFQTAMGKAPVGVAGLAKKFDIPVLAFAGSVTKDATECNKNGIDAFFPILRGISTLEEAMKPENAKQNLTDTAEQAFRLFNICRQA</sequence>
<proteinExistence type="predicted"/>
<dbReference type="EMBL" id="JBBMEK010000017">
    <property type="protein sequence ID" value="MEQ2363996.1"/>
    <property type="molecule type" value="Genomic_DNA"/>
</dbReference>
<dbReference type="InterPro" id="IPR004381">
    <property type="entry name" value="Glycerate_kinase"/>
</dbReference>
<keyword evidence="1" id="KW-0418">Kinase</keyword>
<dbReference type="PANTHER" id="PTHR21599">
    <property type="entry name" value="GLYCERATE KINASE"/>
    <property type="match status" value="1"/>
</dbReference>
<reference evidence="1 2" key="1">
    <citation type="submission" date="2024-03" db="EMBL/GenBank/DDBJ databases">
        <title>Human intestinal bacterial collection.</title>
        <authorList>
            <person name="Pauvert C."/>
            <person name="Hitch T.C.A."/>
            <person name="Clavel T."/>
        </authorList>
    </citation>
    <scope>NUCLEOTIDE SEQUENCE [LARGE SCALE GENOMIC DNA]</scope>
    <source>
        <strain evidence="1 2">CLA-AA-H190</strain>
    </source>
</reference>
<dbReference type="RefSeq" id="WP_349083948.1">
    <property type="nucleotide sequence ID" value="NZ_JBBMEK010000017.1"/>
</dbReference>
<dbReference type="Pfam" id="PF02595">
    <property type="entry name" value="Gly_kinase"/>
    <property type="match status" value="1"/>
</dbReference>
<dbReference type="SUPFAM" id="SSF110738">
    <property type="entry name" value="Glycerate kinase I"/>
    <property type="match status" value="1"/>
</dbReference>
<dbReference type="PANTHER" id="PTHR21599:SF0">
    <property type="entry name" value="GLYCERATE KINASE"/>
    <property type="match status" value="1"/>
</dbReference>
<accession>A0ABV1B0U2</accession>
<organism evidence="1 2">
    <name type="scientific">Coprococcus intestinihominis</name>
    <dbReference type="NCBI Taxonomy" id="3133154"/>
    <lineage>
        <taxon>Bacteria</taxon>
        <taxon>Bacillati</taxon>
        <taxon>Bacillota</taxon>
        <taxon>Clostridia</taxon>
        <taxon>Lachnospirales</taxon>
        <taxon>Lachnospiraceae</taxon>
        <taxon>Coprococcus</taxon>
    </lineage>
</organism>
<dbReference type="GO" id="GO:0016301">
    <property type="term" value="F:kinase activity"/>
    <property type="evidence" value="ECO:0007669"/>
    <property type="project" value="UniProtKB-KW"/>
</dbReference>
<keyword evidence="1" id="KW-0808">Transferase</keyword>
<gene>
    <name evidence="1" type="ORF">WMO25_02665</name>
</gene>
<dbReference type="Proteomes" id="UP001469749">
    <property type="component" value="Unassembled WGS sequence"/>
</dbReference>
<comment type="caution">
    <text evidence="1">The sequence shown here is derived from an EMBL/GenBank/DDBJ whole genome shotgun (WGS) entry which is preliminary data.</text>
</comment>
<evidence type="ECO:0000313" key="2">
    <source>
        <dbReference type="Proteomes" id="UP001469749"/>
    </source>
</evidence>
<dbReference type="InterPro" id="IPR018197">
    <property type="entry name" value="Glycerate_kinase_RE-like"/>
</dbReference>
<dbReference type="Gene3D" id="3.40.50.10350">
    <property type="entry name" value="Glycerate kinase, domain 1"/>
    <property type="match status" value="1"/>
</dbReference>
<name>A0ABV1B0U2_9FIRM</name>
<protein>
    <submittedName>
        <fullName evidence="1">Glycerate kinase</fullName>
    </submittedName>
</protein>
<dbReference type="InterPro" id="IPR036129">
    <property type="entry name" value="Glycerate_kinase_sf"/>
</dbReference>